<sequence length="275" mass="31314">MRKLALYVLITLGLTAQAQRHNGSNELGLFIGGTNFIGDVGNYGIHIPKGGVIGVNYRHQFDMHYSIRGMFNFGSIANEDASSTMEARQFRNLSFKSNLYEGGIIGEVNFLEYRPGSRKYSHTPYIFAGFALTWFNPRAEYEGEWYDLQPLGTEGQRTSANPSNYYPLATWSIPFGMGYRWNVGDSWSMAIECGFRRTFTDYMDDVSGTYVNPDIIRAEHGDIAAALSNRTDRPYELIDYARGNDQTDDWYVFTGVHLYFELTPFVEKCANFLTR</sequence>
<dbReference type="InterPro" id="IPR045743">
    <property type="entry name" value="DUF6089"/>
</dbReference>
<dbReference type="EMBL" id="WBVQ01000003">
    <property type="protein sequence ID" value="KAB2815283.1"/>
    <property type="molecule type" value="Genomic_DNA"/>
</dbReference>
<keyword evidence="4" id="KW-1185">Reference proteome</keyword>
<reference evidence="3 4" key="1">
    <citation type="submission" date="2019-10" db="EMBL/GenBank/DDBJ databases">
        <title>Genome sequence of Phaeocystidibacter marisrubri JCM30614 (type strain).</title>
        <authorList>
            <person name="Bowman J.P."/>
        </authorList>
    </citation>
    <scope>NUCLEOTIDE SEQUENCE [LARGE SCALE GENOMIC DNA]</scope>
    <source>
        <strain evidence="3 4">JCM 30614</strain>
    </source>
</reference>
<evidence type="ECO:0000313" key="4">
    <source>
        <dbReference type="Proteomes" id="UP000484164"/>
    </source>
</evidence>
<feature type="domain" description="DUF6089" evidence="2">
    <location>
        <begin position="12"/>
        <end position="206"/>
    </location>
</feature>
<protein>
    <recommendedName>
        <fullName evidence="2">DUF6089 domain-containing protein</fullName>
    </recommendedName>
</protein>
<dbReference type="Proteomes" id="UP000484164">
    <property type="component" value="Unassembled WGS sequence"/>
</dbReference>
<dbReference type="RefSeq" id="WP_151694318.1">
    <property type="nucleotide sequence ID" value="NZ_BMGX01000001.1"/>
</dbReference>
<accession>A0A6L3ZDJ6</accession>
<dbReference type="Pfam" id="PF19573">
    <property type="entry name" value="DUF6089"/>
    <property type="match status" value="1"/>
</dbReference>
<evidence type="ECO:0000256" key="1">
    <source>
        <dbReference type="SAM" id="SignalP"/>
    </source>
</evidence>
<evidence type="ECO:0000313" key="3">
    <source>
        <dbReference type="EMBL" id="KAB2815283.1"/>
    </source>
</evidence>
<feature type="signal peptide" evidence="1">
    <location>
        <begin position="1"/>
        <end position="18"/>
    </location>
</feature>
<keyword evidence="1" id="KW-0732">Signal</keyword>
<proteinExistence type="predicted"/>
<gene>
    <name evidence="3" type="ORF">F8C82_14420</name>
</gene>
<comment type="caution">
    <text evidence="3">The sequence shown here is derived from an EMBL/GenBank/DDBJ whole genome shotgun (WGS) entry which is preliminary data.</text>
</comment>
<name>A0A6L3ZDJ6_9FLAO</name>
<dbReference type="OrthoDB" id="654178at2"/>
<feature type="chain" id="PRO_5026727154" description="DUF6089 domain-containing protein" evidence="1">
    <location>
        <begin position="19"/>
        <end position="275"/>
    </location>
</feature>
<evidence type="ECO:0000259" key="2">
    <source>
        <dbReference type="Pfam" id="PF19573"/>
    </source>
</evidence>
<organism evidence="3 4">
    <name type="scientific">Phaeocystidibacter marisrubri</name>
    <dbReference type="NCBI Taxonomy" id="1577780"/>
    <lineage>
        <taxon>Bacteria</taxon>
        <taxon>Pseudomonadati</taxon>
        <taxon>Bacteroidota</taxon>
        <taxon>Flavobacteriia</taxon>
        <taxon>Flavobacteriales</taxon>
        <taxon>Phaeocystidibacteraceae</taxon>
        <taxon>Phaeocystidibacter</taxon>
    </lineage>
</organism>
<dbReference type="AlphaFoldDB" id="A0A6L3ZDJ6"/>